<sequence length="175" mass="19003">MTTEAADRAATTYPSSLRRTSLMAFGSLAFVALGVWLLIDHATLKGVLAGAAAVPFFGLCACVAIGRLLRRRPELVLTGEGLTHVMLGSIRWTEIAEVTVREIKVRSTSQRVIELVLNDPDAYLARAPRSARIAGKANLRFGYSPATISATTLPVDLDGVVAAMRRHHPELRIRR</sequence>
<evidence type="ECO:0000313" key="3">
    <source>
        <dbReference type="Proteomes" id="UP001061298"/>
    </source>
</evidence>
<name>A0ABY6E031_9ACTN</name>
<dbReference type="EMBL" id="CP106793">
    <property type="protein sequence ID" value="UXY19965.1"/>
    <property type="molecule type" value="Genomic_DNA"/>
</dbReference>
<feature type="transmembrane region" description="Helical" evidence="1">
    <location>
        <begin position="45"/>
        <end position="69"/>
    </location>
</feature>
<gene>
    <name evidence="2" type="ORF">N8I84_15465</name>
</gene>
<dbReference type="InterPro" id="IPR048136">
    <property type="entry name" value="STM3941-like"/>
</dbReference>
<protein>
    <recommendedName>
        <fullName evidence="4">PH domain-containing protein</fullName>
    </recommendedName>
</protein>
<keyword evidence="1" id="KW-0812">Transmembrane</keyword>
<feature type="transmembrane region" description="Helical" evidence="1">
    <location>
        <begin position="21"/>
        <end position="39"/>
    </location>
</feature>
<proteinExistence type="predicted"/>
<evidence type="ECO:0000313" key="2">
    <source>
        <dbReference type="EMBL" id="UXY19965.1"/>
    </source>
</evidence>
<evidence type="ECO:0000256" key="1">
    <source>
        <dbReference type="SAM" id="Phobius"/>
    </source>
</evidence>
<keyword evidence="1" id="KW-1133">Transmembrane helix</keyword>
<evidence type="ECO:0008006" key="4">
    <source>
        <dbReference type="Google" id="ProtNLM"/>
    </source>
</evidence>
<accession>A0ABY6E031</accession>
<dbReference type="Proteomes" id="UP001061298">
    <property type="component" value="Chromosome"/>
</dbReference>
<reference evidence="2" key="1">
    <citation type="submission" date="2022-10" db="EMBL/GenBank/DDBJ databases">
        <authorList>
            <person name="Mo P."/>
        </authorList>
    </citation>
    <scope>NUCLEOTIDE SEQUENCE</scope>
    <source>
        <strain evidence="2">HUAS 13-4</strain>
    </source>
</reference>
<keyword evidence="3" id="KW-1185">Reference proteome</keyword>
<keyword evidence="1" id="KW-0472">Membrane</keyword>
<dbReference type="RefSeq" id="WP_263230087.1">
    <property type="nucleotide sequence ID" value="NZ_CP106793.1"/>
</dbReference>
<dbReference type="NCBIfam" id="NF041635">
    <property type="entry name" value="STM3941_fam"/>
    <property type="match status" value="1"/>
</dbReference>
<organism evidence="2 3">
    <name type="scientific">Streptomyces cynarae</name>
    <dbReference type="NCBI Taxonomy" id="2981134"/>
    <lineage>
        <taxon>Bacteria</taxon>
        <taxon>Bacillati</taxon>
        <taxon>Actinomycetota</taxon>
        <taxon>Actinomycetes</taxon>
        <taxon>Kitasatosporales</taxon>
        <taxon>Streptomycetaceae</taxon>
        <taxon>Streptomyces</taxon>
    </lineage>
</organism>